<dbReference type="RefSeq" id="WP_034639991.1">
    <property type="nucleotide sequence ID" value="NZ_CBCSJC010000012.1"/>
</dbReference>
<dbReference type="STRING" id="574376.BAMA_03285"/>
<evidence type="ECO:0000313" key="1">
    <source>
        <dbReference type="EMBL" id="KEK18814.1"/>
    </source>
</evidence>
<gene>
    <name evidence="1" type="ORF">BAMA_03285</name>
</gene>
<sequence>MPFLGSVYQVFGLYPEVYHAMICMEMKDEECESDEKKEESHTEK</sequence>
<organism evidence="1 2">
    <name type="scientific">Bacillus manliponensis</name>
    <dbReference type="NCBI Taxonomy" id="574376"/>
    <lineage>
        <taxon>Bacteria</taxon>
        <taxon>Bacillati</taxon>
        <taxon>Bacillota</taxon>
        <taxon>Bacilli</taxon>
        <taxon>Bacillales</taxon>
        <taxon>Bacillaceae</taxon>
        <taxon>Bacillus</taxon>
        <taxon>Bacillus cereus group</taxon>
    </lineage>
</organism>
<proteinExistence type="predicted"/>
<comment type="caution">
    <text evidence="1">The sequence shown here is derived from an EMBL/GenBank/DDBJ whole genome shotgun (WGS) entry which is preliminary data.</text>
</comment>
<dbReference type="EMBL" id="JOTN01000011">
    <property type="protein sequence ID" value="KEK18814.1"/>
    <property type="molecule type" value="Genomic_DNA"/>
</dbReference>
<protein>
    <submittedName>
        <fullName evidence="1">Phosphonate ABC transporter permease</fullName>
    </submittedName>
</protein>
<accession>A0A073JUT0</accession>
<dbReference type="AlphaFoldDB" id="A0A073JUT0"/>
<name>A0A073JUT0_9BACI</name>
<evidence type="ECO:0000313" key="2">
    <source>
        <dbReference type="Proteomes" id="UP000027822"/>
    </source>
</evidence>
<dbReference type="Proteomes" id="UP000027822">
    <property type="component" value="Unassembled WGS sequence"/>
</dbReference>
<dbReference type="eggNOG" id="ENOG5031TIN">
    <property type="taxonomic scope" value="Bacteria"/>
</dbReference>
<reference evidence="1 2" key="1">
    <citation type="submission" date="2014-06" db="EMBL/GenBank/DDBJ databases">
        <title>Draft genome sequence of Bacillus manliponensis JCM 15802 (MCCC 1A00708).</title>
        <authorList>
            <person name="Lai Q."/>
            <person name="Liu Y."/>
            <person name="Shao Z."/>
        </authorList>
    </citation>
    <scope>NUCLEOTIDE SEQUENCE [LARGE SCALE GENOMIC DNA]</scope>
    <source>
        <strain evidence="1 2">JCM 15802</strain>
    </source>
</reference>
<keyword evidence="2" id="KW-1185">Reference proteome</keyword>